<reference evidence="2 3" key="2">
    <citation type="submission" date="2019-01" db="EMBL/GenBank/DDBJ databases">
        <title>The decoding of complex shrimp genome reveals the adaptation for benthos swimmer, frequently molting mechanism and breeding impact on genome.</title>
        <authorList>
            <person name="Sun Y."/>
            <person name="Gao Y."/>
            <person name="Yu Y."/>
        </authorList>
    </citation>
    <scope>NUCLEOTIDE SEQUENCE [LARGE SCALE GENOMIC DNA]</scope>
    <source>
        <tissue evidence="2">Muscle</tissue>
    </source>
</reference>
<comment type="caution">
    <text evidence="2">The sequence shown here is derived from an EMBL/GenBank/DDBJ whole genome shotgun (WGS) entry which is preliminary data.</text>
</comment>
<dbReference type="AlphaFoldDB" id="A0A423TGW5"/>
<feature type="region of interest" description="Disordered" evidence="1">
    <location>
        <begin position="180"/>
        <end position="210"/>
    </location>
</feature>
<protein>
    <submittedName>
        <fullName evidence="2">Uncharacterized protein</fullName>
    </submittedName>
</protein>
<dbReference type="OrthoDB" id="16079at2759"/>
<gene>
    <name evidence="2" type="ORF">C7M84_005695</name>
</gene>
<proteinExistence type="predicted"/>
<dbReference type="EMBL" id="QCYY01001737">
    <property type="protein sequence ID" value="ROT75754.1"/>
    <property type="molecule type" value="Genomic_DNA"/>
</dbReference>
<evidence type="ECO:0000313" key="3">
    <source>
        <dbReference type="Proteomes" id="UP000283509"/>
    </source>
</evidence>
<sequence length="277" mass="31624">MEKTSEDKWDLLSGLYQQGSNVEALVKALPTWTHSELTMIIQRYRLRARKQKEKTSAGQTDLEKWLDFSKDLHELQGTTNKARGRRGRRALAYVPDDHAPLLSKVMMYSACFEDHWKGTEPEDPNYSEIYRYLSQLLSGSEPTHLSPGSASKVLEMLKRIKQVTSDESVSPYLHYLQQLSVPSGKSSSRKGGQRKSTQNQKDTESSLPDCPLFQDTDTYLNFKELEPKDPYYEVKKEEVVKKLETLQQESAAKLQNVPGLNPMEIPAEMMLKPPLTP</sequence>
<dbReference type="Proteomes" id="UP000283509">
    <property type="component" value="Unassembled WGS sequence"/>
</dbReference>
<evidence type="ECO:0000256" key="1">
    <source>
        <dbReference type="SAM" id="MobiDB-lite"/>
    </source>
</evidence>
<keyword evidence="3" id="KW-1185">Reference proteome</keyword>
<accession>A0A423TGW5</accession>
<organism evidence="2 3">
    <name type="scientific">Penaeus vannamei</name>
    <name type="common">Whiteleg shrimp</name>
    <name type="synonym">Litopenaeus vannamei</name>
    <dbReference type="NCBI Taxonomy" id="6689"/>
    <lineage>
        <taxon>Eukaryota</taxon>
        <taxon>Metazoa</taxon>
        <taxon>Ecdysozoa</taxon>
        <taxon>Arthropoda</taxon>
        <taxon>Crustacea</taxon>
        <taxon>Multicrustacea</taxon>
        <taxon>Malacostraca</taxon>
        <taxon>Eumalacostraca</taxon>
        <taxon>Eucarida</taxon>
        <taxon>Decapoda</taxon>
        <taxon>Dendrobranchiata</taxon>
        <taxon>Penaeoidea</taxon>
        <taxon>Penaeidae</taxon>
        <taxon>Penaeus</taxon>
    </lineage>
</organism>
<reference evidence="2 3" key="1">
    <citation type="submission" date="2018-04" db="EMBL/GenBank/DDBJ databases">
        <authorList>
            <person name="Zhang X."/>
            <person name="Yuan J."/>
            <person name="Li F."/>
            <person name="Xiang J."/>
        </authorList>
    </citation>
    <scope>NUCLEOTIDE SEQUENCE [LARGE SCALE GENOMIC DNA]</scope>
    <source>
        <tissue evidence="2">Muscle</tissue>
    </source>
</reference>
<evidence type="ECO:0000313" key="2">
    <source>
        <dbReference type="EMBL" id="ROT75754.1"/>
    </source>
</evidence>
<name>A0A423TGW5_PENVA</name>